<accession>A0A2H3D121</accession>
<evidence type="ECO:0000313" key="3">
    <source>
        <dbReference type="Proteomes" id="UP000217790"/>
    </source>
</evidence>
<evidence type="ECO:0000256" key="1">
    <source>
        <dbReference type="SAM" id="MobiDB-lite"/>
    </source>
</evidence>
<organism evidence="2 3">
    <name type="scientific">Armillaria gallica</name>
    <name type="common">Bulbous honey fungus</name>
    <name type="synonym">Armillaria bulbosa</name>
    <dbReference type="NCBI Taxonomy" id="47427"/>
    <lineage>
        <taxon>Eukaryota</taxon>
        <taxon>Fungi</taxon>
        <taxon>Dikarya</taxon>
        <taxon>Basidiomycota</taxon>
        <taxon>Agaricomycotina</taxon>
        <taxon>Agaricomycetes</taxon>
        <taxon>Agaricomycetidae</taxon>
        <taxon>Agaricales</taxon>
        <taxon>Marasmiineae</taxon>
        <taxon>Physalacriaceae</taxon>
        <taxon>Armillaria</taxon>
    </lineage>
</organism>
<protein>
    <submittedName>
        <fullName evidence="2">Uncharacterized protein</fullName>
    </submittedName>
</protein>
<dbReference type="Proteomes" id="UP000217790">
    <property type="component" value="Unassembled WGS sequence"/>
</dbReference>
<name>A0A2H3D121_ARMGA</name>
<evidence type="ECO:0000313" key="2">
    <source>
        <dbReference type="EMBL" id="PBK87790.1"/>
    </source>
</evidence>
<proteinExistence type="predicted"/>
<keyword evidence="3" id="KW-1185">Reference proteome</keyword>
<feature type="compositionally biased region" description="Low complexity" evidence="1">
    <location>
        <begin position="21"/>
        <end position="35"/>
    </location>
</feature>
<reference evidence="3" key="1">
    <citation type="journal article" date="2017" name="Nat. Ecol. Evol.">
        <title>Genome expansion and lineage-specific genetic innovations in the forest pathogenic fungi Armillaria.</title>
        <authorList>
            <person name="Sipos G."/>
            <person name="Prasanna A.N."/>
            <person name="Walter M.C."/>
            <person name="O'Connor E."/>
            <person name="Balint B."/>
            <person name="Krizsan K."/>
            <person name="Kiss B."/>
            <person name="Hess J."/>
            <person name="Varga T."/>
            <person name="Slot J."/>
            <person name="Riley R."/>
            <person name="Boka B."/>
            <person name="Rigling D."/>
            <person name="Barry K."/>
            <person name="Lee J."/>
            <person name="Mihaltcheva S."/>
            <person name="LaButti K."/>
            <person name="Lipzen A."/>
            <person name="Waldron R."/>
            <person name="Moloney N.M."/>
            <person name="Sperisen C."/>
            <person name="Kredics L."/>
            <person name="Vagvoelgyi C."/>
            <person name="Patrignani A."/>
            <person name="Fitzpatrick D."/>
            <person name="Nagy I."/>
            <person name="Doyle S."/>
            <person name="Anderson J.B."/>
            <person name="Grigoriev I.V."/>
            <person name="Gueldener U."/>
            <person name="Muensterkoetter M."/>
            <person name="Nagy L.G."/>
        </authorList>
    </citation>
    <scope>NUCLEOTIDE SEQUENCE [LARGE SCALE GENOMIC DNA]</scope>
    <source>
        <strain evidence="3">Ar21-2</strain>
    </source>
</reference>
<dbReference type="EMBL" id="KZ293676">
    <property type="protein sequence ID" value="PBK87790.1"/>
    <property type="molecule type" value="Genomic_DNA"/>
</dbReference>
<sequence length="282" mass="32557">MSCAWSYVAAHSRRTRLATPSRSGTTKSDDSSSTSRIISEGIEPMMQSMLTVAHVIIVRWSKLTLSRREQDRTNAVGGKYNESNPDSRVRAFGDDGTEHRHKVKVMKIIGKRQPESEVVTALGFRKRKPSASGMQSCSWESNLAWTRVYLSRCTINETHVRGPLLSSWCYSDTQEDEGLRTEKGAYWFESTDKVKRRKKFWKEFERYSLDSLLRRRFSSRNVLNDALRRMCHTRWARMVVGPVAQGRQGQIGVILPPCMEPARIDNKNRVYDTWIGRQYLWA</sequence>
<dbReference type="InParanoid" id="A0A2H3D121"/>
<feature type="region of interest" description="Disordered" evidence="1">
    <location>
        <begin position="75"/>
        <end position="94"/>
    </location>
</feature>
<feature type="region of interest" description="Disordered" evidence="1">
    <location>
        <begin position="15"/>
        <end position="35"/>
    </location>
</feature>
<feature type="compositionally biased region" description="Basic and acidic residues" evidence="1">
    <location>
        <begin position="85"/>
        <end position="94"/>
    </location>
</feature>
<gene>
    <name evidence="2" type="ORF">ARMGADRAFT_1034409</name>
</gene>
<dbReference type="AlphaFoldDB" id="A0A2H3D121"/>